<sequence length="130" mass="14772">MKKKIIILSYFISIFILSCFNNDSIVKLNKYAARYEGTINTTANVRQLTTNKCTLIVNEDSSIDITIEGGNIYDKKLTISKEELIKTDDTSYNTSKDGNNYTFIFHDTYMTLRIENTDNTVSEGELSKIG</sequence>
<proteinExistence type="predicted"/>
<gene>
    <name evidence="1" type="ORF">Q5M86_09505</name>
</gene>
<dbReference type="EMBL" id="JAUPBM010000126">
    <property type="protein sequence ID" value="MDO7021009.1"/>
    <property type="molecule type" value="Genomic_DNA"/>
</dbReference>
<protein>
    <submittedName>
        <fullName evidence="1">Uncharacterized protein</fullName>
    </submittedName>
</protein>
<reference evidence="1" key="1">
    <citation type="submission" date="2023-07" db="EMBL/GenBank/DDBJ databases">
        <title>Mucosal microbiota of week-old chicken and adult hens.</title>
        <authorList>
            <person name="Volf J."/>
            <person name="Karasova D."/>
            <person name="Crhanova M."/>
            <person name="Faldynova M."/>
            <person name="Prikrylova H."/>
            <person name="Zeman M."/>
            <person name="Babak V."/>
            <person name="Rajova J."/>
            <person name="Rychlik I."/>
        </authorList>
    </citation>
    <scope>NUCLEOTIDE SEQUENCE</scope>
    <source>
        <strain evidence="1">ET902</strain>
    </source>
</reference>
<keyword evidence="2" id="KW-1185">Reference proteome</keyword>
<name>A0ABT8YYQ7_9SPIR</name>
<dbReference type="Proteomes" id="UP001175147">
    <property type="component" value="Unassembled WGS sequence"/>
</dbReference>
<organism evidence="1 2">
    <name type="scientific">Brachyspira innocens</name>
    <dbReference type="NCBI Taxonomy" id="13264"/>
    <lineage>
        <taxon>Bacteria</taxon>
        <taxon>Pseudomonadati</taxon>
        <taxon>Spirochaetota</taxon>
        <taxon>Spirochaetia</taxon>
        <taxon>Brachyspirales</taxon>
        <taxon>Brachyspiraceae</taxon>
        <taxon>Brachyspira</taxon>
    </lineage>
</organism>
<dbReference type="RefSeq" id="WP_304385303.1">
    <property type="nucleotide sequence ID" value="NZ_JAUPBL010000042.1"/>
</dbReference>
<accession>A0ABT8YYQ7</accession>
<dbReference type="PROSITE" id="PS51257">
    <property type="entry name" value="PROKAR_LIPOPROTEIN"/>
    <property type="match status" value="1"/>
</dbReference>
<evidence type="ECO:0000313" key="2">
    <source>
        <dbReference type="Proteomes" id="UP001175147"/>
    </source>
</evidence>
<comment type="caution">
    <text evidence="1">The sequence shown here is derived from an EMBL/GenBank/DDBJ whole genome shotgun (WGS) entry which is preliminary data.</text>
</comment>
<evidence type="ECO:0000313" key="1">
    <source>
        <dbReference type="EMBL" id="MDO7021009.1"/>
    </source>
</evidence>